<evidence type="ECO:0000313" key="3">
    <source>
        <dbReference type="Proteomes" id="UP001498398"/>
    </source>
</evidence>
<proteinExistence type="predicted"/>
<gene>
    <name evidence="2" type="ORF">VKT23_007827</name>
</gene>
<feature type="region of interest" description="Disordered" evidence="1">
    <location>
        <begin position="134"/>
        <end position="263"/>
    </location>
</feature>
<dbReference type="EMBL" id="JBANRG010000011">
    <property type="protein sequence ID" value="KAK7462222.1"/>
    <property type="molecule type" value="Genomic_DNA"/>
</dbReference>
<feature type="compositionally biased region" description="Polar residues" evidence="1">
    <location>
        <begin position="48"/>
        <end position="61"/>
    </location>
</feature>
<sequence>MGGGTVVSRLDASPQSNNNDHSIRALRHTSLRTGQLPSSSSLSTSPSAFSNPKTRLCSTKAASDLRSAASSWSQPQATRASIPESATSQTQFEEESNGTTDRGLDSDRLENAILYSQAKLPDRLTSTAAIPSTARHIQEDQIPRSQSTRNSTQSGNRSLHLGSGSSNLSAAERRERRRKRHERLDRPLPPPPLDADSDDGDVQEKNEEFQPLPDPGNLRRALTNPGPSGSIDRHHLKKERSKYLPCDVSTTIPFPFSPQREDD</sequence>
<feature type="compositionally biased region" description="Polar residues" evidence="1">
    <location>
        <begin position="68"/>
        <end position="91"/>
    </location>
</feature>
<name>A0ABR1JJ40_9AGAR</name>
<feature type="region of interest" description="Disordered" evidence="1">
    <location>
        <begin position="1"/>
        <end position="106"/>
    </location>
</feature>
<accession>A0ABR1JJ40</accession>
<evidence type="ECO:0000313" key="2">
    <source>
        <dbReference type="EMBL" id="KAK7462222.1"/>
    </source>
</evidence>
<evidence type="ECO:0000256" key="1">
    <source>
        <dbReference type="SAM" id="MobiDB-lite"/>
    </source>
</evidence>
<feature type="compositionally biased region" description="Low complexity" evidence="1">
    <location>
        <begin position="36"/>
        <end position="47"/>
    </location>
</feature>
<organism evidence="2 3">
    <name type="scientific">Marasmiellus scandens</name>
    <dbReference type="NCBI Taxonomy" id="2682957"/>
    <lineage>
        <taxon>Eukaryota</taxon>
        <taxon>Fungi</taxon>
        <taxon>Dikarya</taxon>
        <taxon>Basidiomycota</taxon>
        <taxon>Agaricomycotina</taxon>
        <taxon>Agaricomycetes</taxon>
        <taxon>Agaricomycetidae</taxon>
        <taxon>Agaricales</taxon>
        <taxon>Marasmiineae</taxon>
        <taxon>Omphalotaceae</taxon>
        <taxon>Marasmiellus</taxon>
    </lineage>
</organism>
<keyword evidence="3" id="KW-1185">Reference proteome</keyword>
<feature type="compositionally biased region" description="Polar residues" evidence="1">
    <location>
        <begin position="143"/>
        <end position="153"/>
    </location>
</feature>
<protein>
    <submittedName>
        <fullName evidence="2">Uncharacterized protein</fullName>
    </submittedName>
</protein>
<feature type="compositionally biased region" description="Low complexity" evidence="1">
    <location>
        <begin position="154"/>
        <end position="169"/>
    </location>
</feature>
<dbReference type="Proteomes" id="UP001498398">
    <property type="component" value="Unassembled WGS sequence"/>
</dbReference>
<comment type="caution">
    <text evidence="2">The sequence shown here is derived from an EMBL/GenBank/DDBJ whole genome shotgun (WGS) entry which is preliminary data.</text>
</comment>
<reference evidence="2 3" key="1">
    <citation type="submission" date="2024-01" db="EMBL/GenBank/DDBJ databases">
        <title>A draft genome for the cacao thread blight pathogen Marasmiellus scandens.</title>
        <authorList>
            <person name="Baruah I.K."/>
            <person name="Leung J."/>
            <person name="Bukari Y."/>
            <person name="Amoako-Attah I."/>
            <person name="Meinhardt L.W."/>
            <person name="Bailey B.A."/>
            <person name="Cohen S.P."/>
        </authorList>
    </citation>
    <scope>NUCLEOTIDE SEQUENCE [LARGE SCALE GENOMIC DNA]</scope>
    <source>
        <strain evidence="2 3">GH-19</strain>
    </source>
</reference>